<dbReference type="SUPFAM" id="SSF57850">
    <property type="entry name" value="RING/U-box"/>
    <property type="match status" value="1"/>
</dbReference>
<dbReference type="PANTHER" id="PTHR46065:SF6">
    <property type="entry name" value="RING FINGER CONTAINING PROTEIN, PUTATIVE-RELATED"/>
    <property type="match status" value="1"/>
</dbReference>
<dbReference type="AlphaFoldDB" id="A0A2G8KRA0"/>
<keyword evidence="2" id="KW-0808">Transferase</keyword>
<evidence type="ECO:0000256" key="9">
    <source>
        <dbReference type="ARBA" id="ARBA00023136"/>
    </source>
</evidence>
<reference evidence="11 12" key="1">
    <citation type="journal article" date="2017" name="PLoS Biol.">
        <title>The sea cucumber genome provides insights into morphological evolution and visceral regeneration.</title>
        <authorList>
            <person name="Zhang X."/>
            <person name="Sun L."/>
            <person name="Yuan J."/>
            <person name="Sun Y."/>
            <person name="Gao Y."/>
            <person name="Zhang L."/>
            <person name="Li S."/>
            <person name="Dai H."/>
            <person name="Hamel J.F."/>
            <person name="Liu C."/>
            <person name="Yu Y."/>
            <person name="Liu S."/>
            <person name="Lin W."/>
            <person name="Guo K."/>
            <person name="Jin S."/>
            <person name="Xu P."/>
            <person name="Storey K.B."/>
            <person name="Huan P."/>
            <person name="Zhang T."/>
            <person name="Zhou Y."/>
            <person name="Zhang J."/>
            <person name="Lin C."/>
            <person name="Li X."/>
            <person name="Xing L."/>
            <person name="Huo D."/>
            <person name="Sun M."/>
            <person name="Wang L."/>
            <person name="Mercier A."/>
            <person name="Li F."/>
            <person name="Yang H."/>
            <person name="Xiang J."/>
        </authorList>
    </citation>
    <scope>NUCLEOTIDE SEQUENCE [LARGE SCALE GENOMIC DNA]</scope>
    <source>
        <strain evidence="11">Shaxun</strain>
        <tissue evidence="11">Muscle</tissue>
    </source>
</reference>
<accession>A0A2G8KRA0</accession>
<keyword evidence="5" id="KW-0863">Zinc-finger</keyword>
<dbReference type="SMART" id="SM00744">
    <property type="entry name" value="RINGv"/>
    <property type="match status" value="1"/>
</dbReference>
<evidence type="ECO:0000256" key="1">
    <source>
        <dbReference type="ARBA" id="ARBA00004141"/>
    </source>
</evidence>
<dbReference type="GO" id="GO:0008270">
    <property type="term" value="F:zinc ion binding"/>
    <property type="evidence" value="ECO:0007669"/>
    <property type="project" value="UniProtKB-KW"/>
</dbReference>
<keyword evidence="3" id="KW-0812">Transmembrane</keyword>
<comment type="subcellular location">
    <subcellularLocation>
        <location evidence="1">Membrane</location>
        <topology evidence="1">Multi-pass membrane protein</topology>
    </subcellularLocation>
</comment>
<keyword evidence="6" id="KW-0833">Ubl conjugation pathway</keyword>
<evidence type="ECO:0000256" key="2">
    <source>
        <dbReference type="ARBA" id="ARBA00022679"/>
    </source>
</evidence>
<keyword evidence="12" id="KW-1185">Reference proteome</keyword>
<dbReference type="GO" id="GO:0004842">
    <property type="term" value="F:ubiquitin-protein transferase activity"/>
    <property type="evidence" value="ECO:0007669"/>
    <property type="project" value="TreeGrafter"/>
</dbReference>
<evidence type="ECO:0000256" key="4">
    <source>
        <dbReference type="ARBA" id="ARBA00022723"/>
    </source>
</evidence>
<dbReference type="Gene3D" id="3.30.40.10">
    <property type="entry name" value="Zinc/RING finger domain, C3HC4 (zinc finger)"/>
    <property type="match status" value="1"/>
</dbReference>
<dbReference type="EMBL" id="MRZV01000417">
    <property type="protein sequence ID" value="PIK50529.1"/>
    <property type="molecule type" value="Genomic_DNA"/>
</dbReference>
<dbReference type="Pfam" id="PF12906">
    <property type="entry name" value="RINGv"/>
    <property type="match status" value="1"/>
</dbReference>
<name>A0A2G8KRA0_STIJA</name>
<evidence type="ECO:0000259" key="10">
    <source>
        <dbReference type="PROSITE" id="PS51292"/>
    </source>
</evidence>
<dbReference type="InterPro" id="IPR013083">
    <property type="entry name" value="Znf_RING/FYVE/PHD"/>
</dbReference>
<evidence type="ECO:0000313" key="12">
    <source>
        <dbReference type="Proteomes" id="UP000230750"/>
    </source>
</evidence>
<evidence type="ECO:0000256" key="6">
    <source>
        <dbReference type="ARBA" id="ARBA00022786"/>
    </source>
</evidence>
<evidence type="ECO:0000256" key="3">
    <source>
        <dbReference type="ARBA" id="ARBA00022692"/>
    </source>
</evidence>
<organism evidence="11 12">
    <name type="scientific">Stichopus japonicus</name>
    <name type="common">Sea cucumber</name>
    <dbReference type="NCBI Taxonomy" id="307972"/>
    <lineage>
        <taxon>Eukaryota</taxon>
        <taxon>Metazoa</taxon>
        <taxon>Echinodermata</taxon>
        <taxon>Eleutherozoa</taxon>
        <taxon>Echinozoa</taxon>
        <taxon>Holothuroidea</taxon>
        <taxon>Aspidochirotacea</taxon>
        <taxon>Aspidochirotida</taxon>
        <taxon>Stichopodidae</taxon>
        <taxon>Apostichopus</taxon>
    </lineage>
</organism>
<dbReference type="GO" id="GO:0016567">
    <property type="term" value="P:protein ubiquitination"/>
    <property type="evidence" value="ECO:0007669"/>
    <property type="project" value="TreeGrafter"/>
</dbReference>
<gene>
    <name evidence="11" type="ORF">BSL78_12593</name>
</gene>
<dbReference type="OrthoDB" id="264354at2759"/>
<keyword evidence="9" id="KW-0472">Membrane</keyword>
<keyword evidence="7" id="KW-0862">Zinc</keyword>
<dbReference type="PANTHER" id="PTHR46065">
    <property type="entry name" value="E3 UBIQUITIN-PROTEIN LIGASE MARCH 2/3 FAMILY MEMBER"/>
    <property type="match status" value="1"/>
</dbReference>
<keyword evidence="8" id="KW-1133">Transmembrane helix</keyword>
<dbReference type="InterPro" id="IPR011016">
    <property type="entry name" value="Znf_RING-CH"/>
</dbReference>
<comment type="caution">
    <text evidence="11">The sequence shown here is derived from an EMBL/GenBank/DDBJ whole genome shotgun (WGS) entry which is preliminary data.</text>
</comment>
<evidence type="ECO:0000256" key="8">
    <source>
        <dbReference type="ARBA" id="ARBA00022989"/>
    </source>
</evidence>
<sequence length="354" mass="39264">MDEASCSHQKALSFGNNDCLSNETQPSDNHLDQVQNPIENTTLGYVMGEPENTELKDIAASGTASCDLKPCYKETLLTRDTTLPKEQIVHLLSEGGGENSAVIVASVPYAPLRVPSLAGDEPFDESMVMNNDCDLVPSSFRNNSCSKDIAHDGIAGMGAEVIPMEERPGYSPLTNSSASIKTVNSSLDVETDICRICHLGSEQSGINLVSPCLCSGTVEFTHHSCLTKWLAECGSTNCELCGYKFRFRNFTAFRPTKMKHTIWRLWCKWRVLNLGVVIDDRETRIRNHMTDIKIKEEGICSVQSMERNQLIQQEREENLCETLDSFNDIFEPEVVVEDVNQAHHGPLDPAGNFL</sequence>
<dbReference type="PROSITE" id="PS51292">
    <property type="entry name" value="ZF_RING_CH"/>
    <property type="match status" value="1"/>
</dbReference>
<feature type="domain" description="RING-CH-type" evidence="10">
    <location>
        <begin position="186"/>
        <end position="248"/>
    </location>
</feature>
<protein>
    <recommendedName>
        <fullName evidence="10">RING-CH-type domain-containing protein</fullName>
    </recommendedName>
</protein>
<evidence type="ECO:0000256" key="5">
    <source>
        <dbReference type="ARBA" id="ARBA00022771"/>
    </source>
</evidence>
<proteinExistence type="predicted"/>
<evidence type="ECO:0000313" key="11">
    <source>
        <dbReference type="EMBL" id="PIK50529.1"/>
    </source>
</evidence>
<keyword evidence="4" id="KW-0479">Metal-binding</keyword>
<evidence type="ECO:0000256" key="7">
    <source>
        <dbReference type="ARBA" id="ARBA00022833"/>
    </source>
</evidence>
<dbReference type="GO" id="GO:0016020">
    <property type="term" value="C:membrane"/>
    <property type="evidence" value="ECO:0007669"/>
    <property type="project" value="UniProtKB-SubCell"/>
</dbReference>
<dbReference type="STRING" id="307972.A0A2G8KRA0"/>
<dbReference type="Proteomes" id="UP000230750">
    <property type="component" value="Unassembled WGS sequence"/>
</dbReference>